<feature type="transmembrane region" description="Helical" evidence="1">
    <location>
        <begin position="38"/>
        <end position="56"/>
    </location>
</feature>
<evidence type="ECO:0000313" key="2">
    <source>
        <dbReference type="EMBL" id="ACJ30081.1"/>
    </source>
</evidence>
<dbReference type="eggNOG" id="ENOG50317VM">
    <property type="taxonomic scope" value="Bacteria"/>
</dbReference>
<feature type="transmembrane region" description="Helical" evidence="1">
    <location>
        <begin position="12"/>
        <end position="32"/>
    </location>
</feature>
<dbReference type="RefSeq" id="WP_020913430.1">
    <property type="nucleotide sequence ID" value="NC_011566.1"/>
</dbReference>
<keyword evidence="1" id="KW-0472">Membrane</keyword>
<dbReference type="OrthoDB" id="6266418at2"/>
<dbReference type="EMBL" id="CP000472">
    <property type="protein sequence ID" value="ACJ30081.1"/>
    <property type="molecule type" value="Genomic_DNA"/>
</dbReference>
<sequence>MEWLEKTTKWMMLIVGTCGLLVIYFGFFYLMFNGRSTAVIPWYILISPWICIYFGLKQRTQIEVIRWFMSKFSRKQP</sequence>
<dbReference type="AlphaFoldDB" id="B8CRS3"/>
<protein>
    <submittedName>
        <fullName evidence="2">Uncharacterized protein</fullName>
    </submittedName>
</protein>
<dbReference type="Proteomes" id="UP000000753">
    <property type="component" value="Chromosome"/>
</dbReference>
<keyword evidence="3" id="KW-1185">Reference proteome</keyword>
<organism evidence="2 3">
    <name type="scientific">Shewanella piezotolerans (strain WP3 / JCM 13877)</name>
    <dbReference type="NCBI Taxonomy" id="225849"/>
    <lineage>
        <taxon>Bacteria</taxon>
        <taxon>Pseudomonadati</taxon>
        <taxon>Pseudomonadota</taxon>
        <taxon>Gammaproteobacteria</taxon>
        <taxon>Alteromonadales</taxon>
        <taxon>Shewanellaceae</taxon>
        <taxon>Shewanella</taxon>
    </lineage>
</organism>
<accession>B8CRS3</accession>
<evidence type="ECO:0000313" key="3">
    <source>
        <dbReference type="Proteomes" id="UP000000753"/>
    </source>
</evidence>
<name>B8CRS3_SHEPW</name>
<keyword evidence="1" id="KW-0812">Transmembrane</keyword>
<dbReference type="KEGG" id="swp:swp_3380"/>
<gene>
    <name evidence="2" type="ordered locus">swp_3380</name>
</gene>
<proteinExistence type="predicted"/>
<reference evidence="2 3" key="1">
    <citation type="journal article" date="2008" name="PLoS ONE">
        <title>Environmental adaptation: genomic analysis of the piezotolerant and psychrotolerant deep-sea iron reducing bacterium Shewanella piezotolerans WP3.</title>
        <authorList>
            <person name="Wang F."/>
            <person name="Wang J."/>
            <person name="Jian H."/>
            <person name="Zhang B."/>
            <person name="Li S."/>
            <person name="Wang F."/>
            <person name="Zeng X."/>
            <person name="Gao L."/>
            <person name="Bartlett D.H."/>
            <person name="Yu J."/>
            <person name="Hu S."/>
            <person name="Xiao X."/>
        </authorList>
    </citation>
    <scope>NUCLEOTIDE SEQUENCE [LARGE SCALE GENOMIC DNA]</scope>
    <source>
        <strain evidence="3">WP3 / JCM 13877</strain>
    </source>
</reference>
<dbReference type="STRING" id="225849.swp_3380"/>
<evidence type="ECO:0000256" key="1">
    <source>
        <dbReference type="SAM" id="Phobius"/>
    </source>
</evidence>
<keyword evidence="1" id="KW-1133">Transmembrane helix</keyword>
<dbReference type="HOGENOM" id="CLU_2685810_0_0_6"/>